<evidence type="ECO:0000313" key="2">
    <source>
        <dbReference type="Ensembl" id="ENSHHUP00000053003.1"/>
    </source>
</evidence>
<reference evidence="2" key="3">
    <citation type="submission" date="2025-09" db="UniProtKB">
        <authorList>
            <consortium name="Ensembl"/>
        </authorList>
    </citation>
    <scope>IDENTIFICATION</scope>
</reference>
<dbReference type="GeneTree" id="ENSGT00940000164697"/>
<dbReference type="InterPro" id="IPR003599">
    <property type="entry name" value="Ig_sub"/>
</dbReference>
<dbReference type="GO" id="GO:0007156">
    <property type="term" value="P:homophilic cell adhesion via plasma membrane adhesion molecules"/>
    <property type="evidence" value="ECO:0007669"/>
    <property type="project" value="TreeGrafter"/>
</dbReference>
<dbReference type="SMART" id="SM00409">
    <property type="entry name" value="IG"/>
    <property type="match status" value="1"/>
</dbReference>
<dbReference type="GO" id="GO:0050808">
    <property type="term" value="P:synapse organization"/>
    <property type="evidence" value="ECO:0007669"/>
    <property type="project" value="TreeGrafter"/>
</dbReference>
<dbReference type="GO" id="GO:0005886">
    <property type="term" value="C:plasma membrane"/>
    <property type="evidence" value="ECO:0007669"/>
    <property type="project" value="TreeGrafter"/>
</dbReference>
<dbReference type="InterPro" id="IPR003598">
    <property type="entry name" value="Ig_sub2"/>
</dbReference>
<dbReference type="PANTHER" id="PTHR45080:SF28">
    <property type="entry name" value="HEMICENTIN-2"/>
    <property type="match status" value="1"/>
</dbReference>
<dbReference type="STRING" id="62062.ENSHHUP00000053003"/>
<dbReference type="Ensembl" id="ENSHHUT00000054858.1">
    <property type="protein sequence ID" value="ENSHHUP00000053003.1"/>
    <property type="gene ID" value="ENSHHUG00000031844.1"/>
</dbReference>
<dbReference type="SMART" id="SM00408">
    <property type="entry name" value="IGc2"/>
    <property type="match status" value="1"/>
</dbReference>
<reference evidence="3" key="1">
    <citation type="submission" date="2018-06" db="EMBL/GenBank/DDBJ databases">
        <title>Genome assembly of Danube salmon.</title>
        <authorList>
            <person name="Macqueen D.J."/>
            <person name="Gundappa M.K."/>
        </authorList>
    </citation>
    <scope>NUCLEOTIDE SEQUENCE [LARGE SCALE GENOMIC DNA]</scope>
</reference>
<dbReference type="InterPro" id="IPR013098">
    <property type="entry name" value="Ig_I-set"/>
</dbReference>
<evidence type="ECO:0000313" key="3">
    <source>
        <dbReference type="Proteomes" id="UP000314982"/>
    </source>
</evidence>
<sequence length="188" mass="20696">LEGNSTSLSFGGRDEKVRINGSLTLSCLAKGFPEPKTQWFKDGLLLTRNSHTGIRESGQFLHIDNAILSHEGQYTCVVTNTAGEDKRDFHVTIQVPPIFHRMSNGAAAWGLRGEDEEEEGGDRDYEITEKREVVLGHPISLSCESNAIPPPRLSWYREGHKLSTADGVVLLPGERGPWPLGLGLGYQT</sequence>
<protein>
    <recommendedName>
        <fullName evidence="1">Ig-like domain-containing protein</fullName>
    </recommendedName>
</protein>
<dbReference type="InterPro" id="IPR036179">
    <property type="entry name" value="Ig-like_dom_sf"/>
</dbReference>
<dbReference type="CDD" id="cd00096">
    <property type="entry name" value="Ig"/>
    <property type="match status" value="1"/>
</dbReference>
<accession>A0A4W5NSY1</accession>
<dbReference type="Proteomes" id="UP000314982">
    <property type="component" value="Unassembled WGS sequence"/>
</dbReference>
<dbReference type="GO" id="GO:0030424">
    <property type="term" value="C:axon"/>
    <property type="evidence" value="ECO:0007669"/>
    <property type="project" value="TreeGrafter"/>
</dbReference>
<dbReference type="Gene3D" id="2.60.40.10">
    <property type="entry name" value="Immunoglobulins"/>
    <property type="match status" value="2"/>
</dbReference>
<dbReference type="Pfam" id="PF07679">
    <property type="entry name" value="I-set"/>
    <property type="match status" value="1"/>
</dbReference>
<dbReference type="PANTHER" id="PTHR45080">
    <property type="entry name" value="CONTACTIN 5"/>
    <property type="match status" value="1"/>
</dbReference>
<dbReference type="InterPro" id="IPR007110">
    <property type="entry name" value="Ig-like_dom"/>
</dbReference>
<feature type="domain" description="Ig-like" evidence="1">
    <location>
        <begin position="1"/>
        <end position="92"/>
    </location>
</feature>
<dbReference type="InterPro" id="IPR013783">
    <property type="entry name" value="Ig-like_fold"/>
</dbReference>
<reference evidence="2" key="2">
    <citation type="submission" date="2025-08" db="UniProtKB">
        <authorList>
            <consortium name="Ensembl"/>
        </authorList>
    </citation>
    <scope>IDENTIFICATION</scope>
</reference>
<dbReference type="GO" id="GO:0008046">
    <property type="term" value="F:axon guidance receptor activity"/>
    <property type="evidence" value="ECO:0007669"/>
    <property type="project" value="TreeGrafter"/>
</dbReference>
<dbReference type="InterPro" id="IPR050958">
    <property type="entry name" value="Cell_Adh-Cytoskel_Orgn"/>
</dbReference>
<dbReference type="FunFam" id="2.60.40.10:FF:000130">
    <property type="entry name" value="Hemicentin 1"/>
    <property type="match status" value="1"/>
</dbReference>
<proteinExistence type="predicted"/>
<organism evidence="2 3">
    <name type="scientific">Hucho hucho</name>
    <name type="common">huchen</name>
    <dbReference type="NCBI Taxonomy" id="62062"/>
    <lineage>
        <taxon>Eukaryota</taxon>
        <taxon>Metazoa</taxon>
        <taxon>Chordata</taxon>
        <taxon>Craniata</taxon>
        <taxon>Vertebrata</taxon>
        <taxon>Euteleostomi</taxon>
        <taxon>Actinopterygii</taxon>
        <taxon>Neopterygii</taxon>
        <taxon>Teleostei</taxon>
        <taxon>Protacanthopterygii</taxon>
        <taxon>Salmoniformes</taxon>
        <taxon>Salmonidae</taxon>
        <taxon>Salmoninae</taxon>
        <taxon>Hucho</taxon>
    </lineage>
</organism>
<feature type="domain" description="Ig-like" evidence="1">
    <location>
        <begin position="96"/>
        <end position="188"/>
    </location>
</feature>
<keyword evidence="3" id="KW-1185">Reference proteome</keyword>
<dbReference type="GO" id="GO:0043025">
    <property type="term" value="C:neuronal cell body"/>
    <property type="evidence" value="ECO:0007669"/>
    <property type="project" value="TreeGrafter"/>
</dbReference>
<name>A0A4W5NSY1_9TELE</name>
<dbReference type="AlphaFoldDB" id="A0A4W5NSY1"/>
<dbReference type="PROSITE" id="PS50835">
    <property type="entry name" value="IG_LIKE"/>
    <property type="match status" value="2"/>
</dbReference>
<evidence type="ECO:0000259" key="1">
    <source>
        <dbReference type="PROSITE" id="PS50835"/>
    </source>
</evidence>
<dbReference type="SUPFAM" id="SSF48726">
    <property type="entry name" value="Immunoglobulin"/>
    <property type="match status" value="2"/>
</dbReference>